<protein>
    <submittedName>
        <fullName evidence="1">Uncharacterized protein</fullName>
    </submittedName>
</protein>
<sequence length="148" mass="16912">MRPSQTAFCKISLESLIFLPLDSPEILVNKCSHVFSSLPFGKCTLINQLNYLQPELTHFFPKNVTNFVQNQEKEMIHVNFRAENSRYCGHYHITLYNYTQGNPPANTSNTDISLNGVFLNPNVTSLSEAKGISGNRIWSESYHKEMPR</sequence>
<evidence type="ECO:0000313" key="2">
    <source>
        <dbReference type="Proteomes" id="UP000708208"/>
    </source>
</evidence>
<comment type="caution">
    <text evidence="1">The sequence shown here is derived from an EMBL/GenBank/DDBJ whole genome shotgun (WGS) entry which is preliminary data.</text>
</comment>
<accession>A0A8J2KDP7</accession>
<gene>
    <name evidence="1" type="ORF">AFUS01_LOCUS22676</name>
</gene>
<evidence type="ECO:0000313" key="1">
    <source>
        <dbReference type="EMBL" id="CAG7734278.1"/>
    </source>
</evidence>
<reference evidence="1" key="1">
    <citation type="submission" date="2021-06" db="EMBL/GenBank/DDBJ databases">
        <authorList>
            <person name="Hodson N. C."/>
            <person name="Mongue J. A."/>
            <person name="Jaron S. K."/>
        </authorList>
    </citation>
    <scope>NUCLEOTIDE SEQUENCE</scope>
</reference>
<dbReference type="Proteomes" id="UP000708208">
    <property type="component" value="Unassembled WGS sequence"/>
</dbReference>
<name>A0A8J2KDP7_9HEXA</name>
<dbReference type="AlphaFoldDB" id="A0A8J2KDP7"/>
<keyword evidence="2" id="KW-1185">Reference proteome</keyword>
<dbReference type="EMBL" id="CAJVCH010266171">
    <property type="protein sequence ID" value="CAG7734278.1"/>
    <property type="molecule type" value="Genomic_DNA"/>
</dbReference>
<proteinExistence type="predicted"/>
<organism evidence="1 2">
    <name type="scientific">Allacma fusca</name>
    <dbReference type="NCBI Taxonomy" id="39272"/>
    <lineage>
        <taxon>Eukaryota</taxon>
        <taxon>Metazoa</taxon>
        <taxon>Ecdysozoa</taxon>
        <taxon>Arthropoda</taxon>
        <taxon>Hexapoda</taxon>
        <taxon>Collembola</taxon>
        <taxon>Symphypleona</taxon>
        <taxon>Sminthuridae</taxon>
        <taxon>Allacma</taxon>
    </lineage>
</organism>